<dbReference type="EMBL" id="KX491486">
    <property type="protein sequence ID" value="AOO93850.1"/>
    <property type="molecule type" value="Genomic_DNA"/>
</dbReference>
<dbReference type="InterPro" id="IPR000182">
    <property type="entry name" value="GNAT_dom"/>
</dbReference>
<feature type="domain" description="N-acetyltransferase" evidence="1">
    <location>
        <begin position="25"/>
        <end position="156"/>
    </location>
</feature>
<organism evidence="2">
    <name type="scientific">Rhizobium leguminosarum bv. trifolii</name>
    <dbReference type="NCBI Taxonomy" id="386"/>
    <lineage>
        <taxon>Bacteria</taxon>
        <taxon>Pseudomonadati</taxon>
        <taxon>Pseudomonadota</taxon>
        <taxon>Alphaproteobacteria</taxon>
        <taxon>Hyphomicrobiales</taxon>
        <taxon>Rhizobiaceae</taxon>
        <taxon>Rhizobium/Agrobacterium group</taxon>
        <taxon>Rhizobium</taxon>
    </lineage>
</organism>
<keyword evidence="2" id="KW-0808">Transferase</keyword>
<proteinExistence type="predicted"/>
<name>A0A1B8R3T8_RHILT</name>
<dbReference type="InterPro" id="IPR016181">
    <property type="entry name" value="Acyl_CoA_acyltransferase"/>
</dbReference>
<evidence type="ECO:0000313" key="2">
    <source>
        <dbReference type="EMBL" id="AOO93850.1"/>
    </source>
</evidence>
<reference evidence="2" key="2">
    <citation type="journal article" date="2016" name="Front. Microbiol.">
        <title>The Regulatory Protein RosR Affects Rhizobium leguminosarum bv. trifolii Protein Profiles, Cell Surface Properties, and Symbiosis with Clover.</title>
        <authorList>
            <person name="Rachwal K."/>
            <person name="Boguszewska A."/>
            <person name="Kopcinska J."/>
            <person name="Karas M."/>
            <person name="Tchorzewski M."/>
            <person name="Janczarek M."/>
        </authorList>
    </citation>
    <scope>NUCLEOTIDE SEQUENCE</scope>
    <source>
        <strain evidence="2">Rt24.2</strain>
    </source>
</reference>
<dbReference type="PROSITE" id="PS51186">
    <property type="entry name" value="GNAT"/>
    <property type="match status" value="1"/>
</dbReference>
<dbReference type="SUPFAM" id="SSF55729">
    <property type="entry name" value="Acyl-CoA N-acyltransferases (Nat)"/>
    <property type="match status" value="1"/>
</dbReference>
<evidence type="ECO:0000259" key="1">
    <source>
        <dbReference type="PROSITE" id="PS51186"/>
    </source>
</evidence>
<accession>A0A1B8R3T8</accession>
<dbReference type="Pfam" id="PF00583">
    <property type="entry name" value="Acetyltransf_1"/>
    <property type="match status" value="1"/>
</dbReference>
<reference evidence="2" key="1">
    <citation type="journal article" date="2015" name="BMC Genomics">
        <title>Transcriptome profiling of a Rhizobium leguminosarum bv. trifolii rosR mutant reveals the role of the transcriptional regulator RosR in motility, synthesis of cell-surface components, and other cellular processes.</title>
        <authorList>
            <person name="Rachwal K."/>
            <person name="Matczynska E."/>
            <person name="Janczarek M."/>
        </authorList>
    </citation>
    <scope>NUCLEOTIDE SEQUENCE</scope>
    <source>
        <strain evidence="2">Rt24.2</strain>
    </source>
</reference>
<sequence length="156" mass="16733">MDYLVNLSTLPQDTQSPERMAREGVTIRRALPPEFRLITGWIAEQFGEGWASEASVAMTRLPPTCFIATREQKLVGFSCHEATARGFFGPTGVDEGLRGLGIGRALLFASLNDLTAMGYAYAIIGDVGPSAFYEKAVGAMPIPNSAPGIYAGMLKT</sequence>
<dbReference type="AlphaFoldDB" id="A0A1B8R3T8"/>
<protein>
    <submittedName>
        <fullName evidence="2">GNAT family acetyltransferase</fullName>
    </submittedName>
</protein>
<dbReference type="Gene3D" id="3.40.630.30">
    <property type="match status" value="1"/>
</dbReference>
<dbReference type="GO" id="GO:0016747">
    <property type="term" value="F:acyltransferase activity, transferring groups other than amino-acyl groups"/>
    <property type="evidence" value="ECO:0007669"/>
    <property type="project" value="InterPro"/>
</dbReference>
<dbReference type="CDD" id="cd04301">
    <property type="entry name" value="NAT_SF"/>
    <property type="match status" value="1"/>
</dbReference>
<dbReference type="RefSeq" id="WP_047618026.1">
    <property type="nucleotide sequence ID" value="NZ_MAMO01000168.1"/>
</dbReference>